<gene>
    <name evidence="1" type="ORF">NLS_LOCUS8472</name>
</gene>
<organism evidence="1 2">
    <name type="scientific">Litomosoides sigmodontis</name>
    <name type="common">Filarial nematode worm</name>
    <dbReference type="NCBI Taxonomy" id="42156"/>
    <lineage>
        <taxon>Eukaryota</taxon>
        <taxon>Metazoa</taxon>
        <taxon>Ecdysozoa</taxon>
        <taxon>Nematoda</taxon>
        <taxon>Chromadorea</taxon>
        <taxon>Rhabditida</taxon>
        <taxon>Spirurina</taxon>
        <taxon>Spiruromorpha</taxon>
        <taxon>Filarioidea</taxon>
        <taxon>Onchocercidae</taxon>
        <taxon>Litomosoides</taxon>
    </lineage>
</organism>
<keyword evidence="2" id="KW-1185">Reference proteome</keyword>
<dbReference type="AlphaFoldDB" id="A0A3P6TXG3"/>
<accession>A0A3P6TXG3</accession>
<dbReference type="EMBL" id="UYRX01001077">
    <property type="protein sequence ID" value="VDK88059.1"/>
    <property type="molecule type" value="Genomic_DNA"/>
</dbReference>
<name>A0A3P6TXG3_LITSI</name>
<sequence>MVQRKAVTGIVEFVTLVRNIYLTPSVRKLRFSILDIMAYSWREWKTGATDRVRYADTYIIHRIPENVWAFPGCNNNR</sequence>
<evidence type="ECO:0000313" key="2">
    <source>
        <dbReference type="Proteomes" id="UP000277928"/>
    </source>
</evidence>
<proteinExistence type="predicted"/>
<protein>
    <submittedName>
        <fullName evidence="1">Uncharacterized protein</fullName>
    </submittedName>
</protein>
<dbReference type="Proteomes" id="UP000277928">
    <property type="component" value="Unassembled WGS sequence"/>
</dbReference>
<reference evidence="1 2" key="1">
    <citation type="submission" date="2018-08" db="EMBL/GenBank/DDBJ databases">
        <authorList>
            <person name="Laetsch R D."/>
            <person name="Stevens L."/>
            <person name="Kumar S."/>
            <person name="Blaxter L. M."/>
        </authorList>
    </citation>
    <scope>NUCLEOTIDE SEQUENCE [LARGE SCALE GENOMIC DNA]</scope>
</reference>
<evidence type="ECO:0000313" key="1">
    <source>
        <dbReference type="EMBL" id="VDK88059.1"/>
    </source>
</evidence>